<sequence>MCLYTVASVVYENCLPDPPHLVKCVVFQRCISQHQPDPVCHSPKINLSPSIMPKLRKTGQCSVCPTYMVPIPTSSSSLSSSSSSSS</sequence>
<evidence type="ECO:0000313" key="1">
    <source>
        <dbReference type="EMBL" id="PTB80126.1"/>
    </source>
</evidence>
<organism evidence="1 2">
    <name type="scientific">Trichoderma longibrachiatum ATCC 18648</name>
    <dbReference type="NCBI Taxonomy" id="983965"/>
    <lineage>
        <taxon>Eukaryota</taxon>
        <taxon>Fungi</taxon>
        <taxon>Dikarya</taxon>
        <taxon>Ascomycota</taxon>
        <taxon>Pezizomycotina</taxon>
        <taxon>Sordariomycetes</taxon>
        <taxon>Hypocreomycetidae</taxon>
        <taxon>Hypocreales</taxon>
        <taxon>Hypocreaceae</taxon>
        <taxon>Trichoderma</taxon>
    </lineage>
</organism>
<reference evidence="1 2" key="1">
    <citation type="submission" date="2016-07" db="EMBL/GenBank/DDBJ databases">
        <title>Multiple horizontal gene transfer events from other fungi enriched the ability of initially mycotrophic Trichoderma (Ascomycota) to feed on dead plant biomass.</title>
        <authorList>
            <consortium name="DOE Joint Genome Institute"/>
            <person name="Aerts A."/>
            <person name="Atanasova L."/>
            <person name="Chenthamara K."/>
            <person name="Zhang J."/>
            <person name="Grujic M."/>
            <person name="Henrissat B."/>
            <person name="Kuo A."/>
            <person name="Salamov A."/>
            <person name="Lipzen A."/>
            <person name="Labutti K."/>
            <person name="Barry K."/>
            <person name="Miao Y."/>
            <person name="Rahimi M.J."/>
            <person name="Shen Q."/>
            <person name="Grigoriev I.V."/>
            <person name="Kubicek C.P."/>
            <person name="Druzhinina I.S."/>
        </authorList>
    </citation>
    <scope>NUCLEOTIDE SEQUENCE [LARGE SCALE GENOMIC DNA]</scope>
    <source>
        <strain evidence="1 2">ATCC 18648</strain>
    </source>
</reference>
<dbReference type="EMBL" id="KZ679127">
    <property type="protein sequence ID" value="PTB80126.1"/>
    <property type="molecule type" value="Genomic_DNA"/>
</dbReference>
<keyword evidence="2" id="KW-1185">Reference proteome</keyword>
<protein>
    <submittedName>
        <fullName evidence="1">Uncharacterized protein</fullName>
    </submittedName>
</protein>
<evidence type="ECO:0000313" key="2">
    <source>
        <dbReference type="Proteomes" id="UP000240760"/>
    </source>
</evidence>
<dbReference type="AlphaFoldDB" id="A0A2T4CF02"/>
<name>A0A2T4CF02_TRILO</name>
<dbReference type="Proteomes" id="UP000240760">
    <property type="component" value="Unassembled WGS sequence"/>
</dbReference>
<proteinExistence type="predicted"/>
<dbReference type="OrthoDB" id="4882972at2759"/>
<accession>A0A2T4CF02</accession>
<gene>
    <name evidence="1" type="ORF">M440DRAFT_1112834</name>
</gene>